<accession>A0A449IK25</accession>
<dbReference type="RefSeq" id="WP_133144353.1">
    <property type="nucleotide sequence ID" value="NZ_CAACYJ010000030.1"/>
</dbReference>
<evidence type="ECO:0000313" key="2">
    <source>
        <dbReference type="Proteomes" id="UP000330809"/>
    </source>
</evidence>
<dbReference type="AlphaFoldDB" id="A0A449IK25"/>
<reference evidence="1 2" key="1">
    <citation type="submission" date="2019-02" db="EMBL/GenBank/DDBJ databases">
        <authorList>
            <consortium name="Pathogen Informatics"/>
        </authorList>
    </citation>
    <scope>NUCLEOTIDE SEQUENCE [LARGE SCALE GENOMIC DNA]</scope>
    <source>
        <strain evidence="1 2">3012STDY7103891</strain>
    </source>
</reference>
<dbReference type="EMBL" id="CAACYJ010000030">
    <property type="protein sequence ID" value="VFB19771.1"/>
    <property type="molecule type" value="Genomic_DNA"/>
</dbReference>
<sequence length="218" mass="24488">MNMTNNTITIFESISKDGTISPTTLNGLPGMSSLEIAEITGKRHDRVLKDARKMLEELGLTGVVKTDASSFVETSYQNRQNKAQPMVILDKELTFTLITGYSVKLRHLIVKRWLELEGLGFKRVSVQASVVHLIECEKDVRRDAFHDLRKASKRMPRRPLSPAEEETNVYVDWPVGMPRGAYEAIRVNSIAQSHFPDTTSTRVIIRSDTACVQLATTV</sequence>
<evidence type="ECO:0000313" key="1">
    <source>
        <dbReference type="EMBL" id="VFB19771.1"/>
    </source>
</evidence>
<proteinExistence type="predicted"/>
<name>A0A449IK25_PSEFR</name>
<gene>
    <name evidence="1" type="ORF">NCTC10754_02373</name>
</gene>
<dbReference type="Pfam" id="PF09669">
    <property type="entry name" value="Phage_pRha"/>
    <property type="match status" value="1"/>
</dbReference>
<dbReference type="Proteomes" id="UP000330809">
    <property type="component" value="Unassembled WGS sequence"/>
</dbReference>
<dbReference type="InterPro" id="IPR014054">
    <property type="entry name" value="Phage_regulatory_Rha"/>
</dbReference>
<organism evidence="1 2">
    <name type="scientific">Pseudomonas fragi</name>
    <dbReference type="NCBI Taxonomy" id="296"/>
    <lineage>
        <taxon>Bacteria</taxon>
        <taxon>Pseudomonadati</taxon>
        <taxon>Pseudomonadota</taxon>
        <taxon>Gammaproteobacteria</taxon>
        <taxon>Pseudomonadales</taxon>
        <taxon>Pseudomonadaceae</taxon>
        <taxon>Pseudomonas</taxon>
    </lineage>
</organism>
<protein>
    <submittedName>
        <fullName evidence="1">Prophage antirepressor</fullName>
    </submittedName>
</protein>